<dbReference type="InterPro" id="IPR057326">
    <property type="entry name" value="KR_dom"/>
</dbReference>
<evidence type="ECO:0000313" key="5">
    <source>
        <dbReference type="EMBL" id="MBD1272008.1"/>
    </source>
</evidence>
<dbReference type="FunFam" id="3.40.50.720:FF:000084">
    <property type="entry name" value="Short-chain dehydrogenase reductase"/>
    <property type="match status" value="1"/>
</dbReference>
<reference evidence="5" key="2">
    <citation type="submission" date="2020-09" db="EMBL/GenBank/DDBJ databases">
        <title>Novel species in genus Aeromicrobium.</title>
        <authorList>
            <person name="Zhang G."/>
        </authorList>
    </citation>
    <scope>NUCLEOTIDE SEQUENCE</scope>
    <source>
        <strain evidence="5">SSW1-57</strain>
    </source>
</reference>
<dbReference type="InterPro" id="IPR036291">
    <property type="entry name" value="NAD(P)-bd_dom_sf"/>
</dbReference>
<proteinExistence type="inferred from homology"/>
<dbReference type="NCBIfam" id="NF005559">
    <property type="entry name" value="PRK07231.1"/>
    <property type="match status" value="1"/>
</dbReference>
<evidence type="ECO:0000256" key="3">
    <source>
        <dbReference type="ARBA" id="ARBA00023027"/>
    </source>
</evidence>
<dbReference type="PRINTS" id="PR00080">
    <property type="entry name" value="SDRFAMILY"/>
</dbReference>
<dbReference type="PANTHER" id="PTHR24321">
    <property type="entry name" value="DEHYDROGENASES, SHORT CHAIN"/>
    <property type="match status" value="1"/>
</dbReference>
<dbReference type="Pfam" id="PF13561">
    <property type="entry name" value="adh_short_C2"/>
    <property type="match status" value="1"/>
</dbReference>
<dbReference type="PROSITE" id="PS00061">
    <property type="entry name" value="ADH_SHORT"/>
    <property type="match status" value="1"/>
</dbReference>
<sequence>MSERFTQPVAIVTGAASGIGLASARELVGRGYAVVVADLDETNGNAVAAELSEAGTAIFVHADMTSATDVAALIERVREWAGRLDAVVNNAGIQRSGPITQFDEGTWDQLMGVNPKTCFLAAKYGVPLLAEGGGGAIVNISSIAGVRGGPGQVAYSASKGAIVAFSRALANELADEGIRVNCLAPGWVDTPFNAPAIENMGGREVLDEMVASSVPMKRQGTPQEIAKAVAFLATDDSSYMTGQTVIIDGGLL</sequence>
<evidence type="ECO:0000256" key="2">
    <source>
        <dbReference type="ARBA" id="ARBA00023002"/>
    </source>
</evidence>
<dbReference type="Proteomes" id="UP000659061">
    <property type="component" value="Unassembled WGS sequence"/>
</dbReference>
<dbReference type="EMBL" id="JACBZN010000001">
    <property type="protein sequence ID" value="NYI38800.1"/>
    <property type="molecule type" value="Genomic_DNA"/>
</dbReference>
<dbReference type="RefSeq" id="WP_179425835.1">
    <property type="nucleotide sequence ID" value="NZ_BAAAMP010000002.1"/>
</dbReference>
<keyword evidence="2 6" id="KW-0560">Oxidoreductase</keyword>
<comment type="caution">
    <text evidence="5">The sequence shown here is derived from an EMBL/GenBank/DDBJ whole genome shotgun (WGS) entry which is preliminary data.</text>
</comment>
<keyword evidence="7" id="KW-1185">Reference proteome</keyword>
<name>A0A8I0FYF8_9ACTN</name>
<dbReference type="Gene3D" id="3.40.50.720">
    <property type="entry name" value="NAD(P)-binding Rossmann-like Domain"/>
    <property type="match status" value="1"/>
</dbReference>
<evidence type="ECO:0000313" key="8">
    <source>
        <dbReference type="Proteomes" id="UP000659061"/>
    </source>
</evidence>
<dbReference type="CDD" id="cd05233">
    <property type="entry name" value="SDR_c"/>
    <property type="match status" value="1"/>
</dbReference>
<dbReference type="SMART" id="SM00822">
    <property type="entry name" value="PKS_KR"/>
    <property type="match status" value="1"/>
</dbReference>
<protein>
    <submittedName>
        <fullName evidence="6">Dihydroanticapsin dehydrogenase</fullName>
        <ecNumber evidence="6">1.1.1.385</ecNumber>
    </submittedName>
    <submittedName>
        <fullName evidence="5">SDR family oxidoreductase</fullName>
    </submittedName>
</protein>
<organism evidence="5 8">
    <name type="scientific">Aeromicrobium tamlense</name>
    <dbReference type="NCBI Taxonomy" id="375541"/>
    <lineage>
        <taxon>Bacteria</taxon>
        <taxon>Bacillati</taxon>
        <taxon>Actinomycetota</taxon>
        <taxon>Actinomycetes</taxon>
        <taxon>Propionibacteriales</taxon>
        <taxon>Nocardioidaceae</taxon>
        <taxon>Aeromicrobium</taxon>
    </lineage>
</organism>
<evidence type="ECO:0000256" key="1">
    <source>
        <dbReference type="ARBA" id="ARBA00006484"/>
    </source>
</evidence>
<dbReference type="EC" id="1.1.1.385" evidence="6"/>
<dbReference type="EMBL" id="JACWMT010000004">
    <property type="protein sequence ID" value="MBD1272008.1"/>
    <property type="molecule type" value="Genomic_DNA"/>
</dbReference>
<dbReference type="PANTHER" id="PTHR24321:SF8">
    <property type="entry name" value="ESTRADIOL 17-BETA-DEHYDROGENASE 8-RELATED"/>
    <property type="match status" value="1"/>
</dbReference>
<comment type="similarity">
    <text evidence="1">Belongs to the short-chain dehydrogenases/reductases (SDR) family.</text>
</comment>
<reference evidence="6 7" key="1">
    <citation type="submission" date="2020-07" db="EMBL/GenBank/DDBJ databases">
        <title>Sequencing the genomes of 1000 actinobacteria strains.</title>
        <authorList>
            <person name="Klenk H.-P."/>
        </authorList>
    </citation>
    <scope>NUCLEOTIDE SEQUENCE [LARGE SCALE GENOMIC DNA]</scope>
    <source>
        <strain evidence="6 7">DSM 19087</strain>
    </source>
</reference>
<dbReference type="InterPro" id="IPR020904">
    <property type="entry name" value="Sc_DH/Rdtase_CS"/>
</dbReference>
<dbReference type="SUPFAM" id="SSF51735">
    <property type="entry name" value="NAD(P)-binding Rossmann-fold domains"/>
    <property type="match status" value="1"/>
</dbReference>
<gene>
    <name evidence="6" type="ORF">BJ975_002175</name>
    <name evidence="5" type="ORF">IDH50_17315</name>
</gene>
<dbReference type="GO" id="GO:0016491">
    <property type="term" value="F:oxidoreductase activity"/>
    <property type="evidence" value="ECO:0007669"/>
    <property type="project" value="UniProtKB-KW"/>
</dbReference>
<feature type="domain" description="Ketoreductase" evidence="4">
    <location>
        <begin position="8"/>
        <end position="190"/>
    </location>
</feature>
<accession>A0A8I0FYF8</accession>
<evidence type="ECO:0000313" key="7">
    <source>
        <dbReference type="Proteomes" id="UP000587211"/>
    </source>
</evidence>
<dbReference type="Proteomes" id="UP000587211">
    <property type="component" value="Unassembled WGS sequence"/>
</dbReference>
<dbReference type="InterPro" id="IPR002347">
    <property type="entry name" value="SDR_fam"/>
</dbReference>
<keyword evidence="3" id="KW-0520">NAD</keyword>
<evidence type="ECO:0000259" key="4">
    <source>
        <dbReference type="SMART" id="SM00822"/>
    </source>
</evidence>
<dbReference type="AlphaFoldDB" id="A0A8I0FYF8"/>
<evidence type="ECO:0000313" key="6">
    <source>
        <dbReference type="EMBL" id="NYI38800.1"/>
    </source>
</evidence>
<dbReference type="PRINTS" id="PR00081">
    <property type="entry name" value="GDHRDH"/>
</dbReference>